<dbReference type="EMBL" id="CM047899">
    <property type="protein sequence ID" value="KAJ0101125.1"/>
    <property type="molecule type" value="Genomic_DNA"/>
</dbReference>
<dbReference type="Proteomes" id="UP001164250">
    <property type="component" value="Chromosome 3"/>
</dbReference>
<accession>A0ACC1BQ99</accession>
<gene>
    <name evidence="1" type="ORF">Patl1_04471</name>
</gene>
<evidence type="ECO:0000313" key="1">
    <source>
        <dbReference type="EMBL" id="KAJ0101125.1"/>
    </source>
</evidence>
<organism evidence="1 2">
    <name type="scientific">Pistacia atlantica</name>
    <dbReference type="NCBI Taxonomy" id="434234"/>
    <lineage>
        <taxon>Eukaryota</taxon>
        <taxon>Viridiplantae</taxon>
        <taxon>Streptophyta</taxon>
        <taxon>Embryophyta</taxon>
        <taxon>Tracheophyta</taxon>
        <taxon>Spermatophyta</taxon>
        <taxon>Magnoliopsida</taxon>
        <taxon>eudicotyledons</taxon>
        <taxon>Gunneridae</taxon>
        <taxon>Pentapetalae</taxon>
        <taxon>rosids</taxon>
        <taxon>malvids</taxon>
        <taxon>Sapindales</taxon>
        <taxon>Anacardiaceae</taxon>
        <taxon>Pistacia</taxon>
    </lineage>
</organism>
<protein>
    <submittedName>
        <fullName evidence="1">Uncharacterized protein</fullName>
    </submittedName>
</protein>
<proteinExistence type="predicted"/>
<keyword evidence="2" id="KW-1185">Reference proteome</keyword>
<name>A0ACC1BQ99_9ROSI</name>
<comment type="caution">
    <text evidence="1">The sequence shown here is derived from an EMBL/GenBank/DDBJ whole genome shotgun (WGS) entry which is preliminary data.</text>
</comment>
<evidence type="ECO:0000313" key="2">
    <source>
        <dbReference type="Proteomes" id="UP001164250"/>
    </source>
</evidence>
<reference evidence="2" key="1">
    <citation type="journal article" date="2023" name="G3 (Bethesda)">
        <title>Genome assembly and association tests identify interacting loci associated with vigor, precocity, and sex in interspecific pistachio rootstocks.</title>
        <authorList>
            <person name="Palmer W."/>
            <person name="Jacygrad E."/>
            <person name="Sagayaradj S."/>
            <person name="Cavanaugh K."/>
            <person name="Han R."/>
            <person name="Bertier L."/>
            <person name="Beede B."/>
            <person name="Kafkas S."/>
            <person name="Golino D."/>
            <person name="Preece J."/>
            <person name="Michelmore R."/>
        </authorList>
    </citation>
    <scope>NUCLEOTIDE SEQUENCE [LARGE SCALE GENOMIC DNA]</scope>
</reference>
<sequence length="441" mass="49411">MDLLCNAYSTNSDDEPESEPKSKPISRNPLFPPSKRPRPEFSYPLTEPRSVPLPNQLNSSLHNETPVAGRYISKRERALSGSIVPTVPEPGPSQNPTVTKPVLGSISESDIPHDILSSLRYRPKGRVQQSRLSGRLFAALCCHTKAVNTIQWSPTHAHLLASAGMDHSICIWNVWSRHQKLARAFSFHNAAVNDVKWSPQGLFVLSCGYDSSLRLIDVEKGIETQNFKEEQVIRVIKFHPDNPNLFLSGGSKGSIRLWDIRRGKVVHEYIRGLGPILDVEFTINGKQFISSSDVSGVNMSENSVIVWDISREVPLSNQVYVEAYTCPCIRHHPFDPYFVAQSNGNYIAIFSSSPPFRLDKYRRYENHGVSGFPIKCNFSLDGEKLVSGSSDGSIYIYNCRSTKLDRKIKAYEQSCIDVAIHPILPDIIASCNWHGDISVFE</sequence>